<evidence type="ECO:0000313" key="4">
    <source>
        <dbReference type="EMBL" id="MCQ8241475.1"/>
    </source>
</evidence>
<dbReference type="InterPro" id="IPR036514">
    <property type="entry name" value="SGNH_hydro_sf"/>
</dbReference>
<evidence type="ECO:0000259" key="3">
    <source>
        <dbReference type="Pfam" id="PF13472"/>
    </source>
</evidence>
<name>A0ABT1VZ44_9PROT</name>
<proteinExistence type="inferred from homology"/>
<evidence type="ECO:0000256" key="2">
    <source>
        <dbReference type="SAM" id="SignalP"/>
    </source>
</evidence>
<dbReference type="Proteomes" id="UP001524547">
    <property type="component" value="Unassembled WGS sequence"/>
</dbReference>
<dbReference type="PANTHER" id="PTHR11852">
    <property type="entry name" value="PLATELET-ACTIVATING FACTOR ACETYLHYDROLASE"/>
    <property type="match status" value="1"/>
</dbReference>
<dbReference type="Gene3D" id="3.40.50.1110">
    <property type="entry name" value="SGNH hydrolase"/>
    <property type="match status" value="1"/>
</dbReference>
<dbReference type="InterPro" id="IPR013830">
    <property type="entry name" value="SGNH_hydro"/>
</dbReference>
<keyword evidence="2" id="KW-0732">Signal</keyword>
<dbReference type="EMBL" id="JAMZEJ010000006">
    <property type="protein sequence ID" value="MCQ8241475.1"/>
    <property type="molecule type" value="Genomic_DNA"/>
</dbReference>
<evidence type="ECO:0000313" key="5">
    <source>
        <dbReference type="Proteomes" id="UP001524547"/>
    </source>
</evidence>
<comment type="similarity">
    <text evidence="1">Belongs to the 'GDSL' lipolytic enzyme family. Platelet-activating factor acetylhydrolase IB beta/gamma subunits subfamily.</text>
</comment>
<protein>
    <submittedName>
        <fullName evidence="4">GDSL-type esterase/lipase family protein</fullName>
    </submittedName>
</protein>
<reference evidence="4 5" key="1">
    <citation type="submission" date="2022-06" db="EMBL/GenBank/DDBJ databases">
        <title>Rhizosaccharibacter gen. nov. sp. nov. KSS12, endophytic bacteria isolated from sugarcane.</title>
        <authorList>
            <person name="Pitiwittayakul N."/>
        </authorList>
    </citation>
    <scope>NUCLEOTIDE SEQUENCE [LARGE SCALE GENOMIC DNA]</scope>
    <source>
        <strain evidence="4 5">KSS12</strain>
    </source>
</reference>
<gene>
    <name evidence="4" type="ORF">NFI88_11570</name>
</gene>
<dbReference type="RefSeq" id="WP_422920214.1">
    <property type="nucleotide sequence ID" value="NZ_JAMZEJ010000006.1"/>
</dbReference>
<feature type="domain" description="SGNH hydrolase-type esterase" evidence="3">
    <location>
        <begin position="63"/>
        <end position="240"/>
    </location>
</feature>
<accession>A0ABT1VZ44</accession>
<feature type="chain" id="PRO_5047293553" evidence="2">
    <location>
        <begin position="26"/>
        <end position="260"/>
    </location>
</feature>
<evidence type="ECO:0000256" key="1">
    <source>
        <dbReference type="ARBA" id="ARBA00038184"/>
    </source>
</evidence>
<feature type="signal peptide" evidence="2">
    <location>
        <begin position="1"/>
        <end position="25"/>
    </location>
</feature>
<dbReference type="SUPFAM" id="SSF52266">
    <property type="entry name" value="SGNH hydrolase"/>
    <property type="match status" value="1"/>
</dbReference>
<organism evidence="4 5">
    <name type="scientific">Rhizosaccharibacter radicis</name>
    <dbReference type="NCBI Taxonomy" id="2782605"/>
    <lineage>
        <taxon>Bacteria</taxon>
        <taxon>Pseudomonadati</taxon>
        <taxon>Pseudomonadota</taxon>
        <taxon>Alphaproteobacteria</taxon>
        <taxon>Acetobacterales</taxon>
        <taxon>Acetobacteraceae</taxon>
        <taxon>Rhizosaccharibacter</taxon>
    </lineage>
</organism>
<sequence length="260" mass="29324">MKRNLLSAIAAAAALAAASWSSAHAARPNIAVQPISRMSEGWWRDRFQQKQRELRPDVQLVWLGDSITQNWEREGPEPWRMFRPVWNRFYGDRHALNLGFKGDSTCHVLWRLEHGELDTIHPRLFITLIGANNFGHIHTDAAQTFAGMQKILGLLHERDPQARVLLLGVLPSIRSAWVDENTRQLNAMLAGYGHDHSDFVTYRDVSGLFMRDGRVDAGRFLDPHLTPPDPPLHPTAEAQAAIAAAIEPDVARILGDHIHR</sequence>
<comment type="caution">
    <text evidence="4">The sequence shown here is derived from an EMBL/GenBank/DDBJ whole genome shotgun (WGS) entry which is preliminary data.</text>
</comment>
<dbReference type="Pfam" id="PF13472">
    <property type="entry name" value="Lipase_GDSL_2"/>
    <property type="match status" value="1"/>
</dbReference>
<keyword evidence="5" id="KW-1185">Reference proteome</keyword>
<dbReference type="PANTHER" id="PTHR11852:SF0">
    <property type="entry name" value="PLATELET-ACTIVATING FACTOR ACETYLHYDROLASE IB SUBUNIT BETA HOMOLOG"/>
    <property type="match status" value="1"/>
</dbReference>